<proteinExistence type="predicted"/>
<dbReference type="AlphaFoldDB" id="A0A2U1EDD8"/>
<dbReference type="EMBL" id="QEKW01000022">
    <property type="protein sequence ID" value="PVY97971.1"/>
    <property type="molecule type" value="Genomic_DNA"/>
</dbReference>
<dbReference type="OrthoDB" id="3206024at2"/>
<evidence type="ECO:0000259" key="1">
    <source>
        <dbReference type="Pfam" id="PF00296"/>
    </source>
</evidence>
<feature type="domain" description="Luciferase-like" evidence="1">
    <location>
        <begin position="22"/>
        <end position="212"/>
    </location>
</feature>
<dbReference type="InterPro" id="IPR019921">
    <property type="entry name" value="Lucif-like_OxRdtase_Rv2161c"/>
</dbReference>
<name>A0A2U1EDD8_9PSEU</name>
<dbReference type="PANTHER" id="PTHR30011:SF32">
    <property type="entry name" value="CONSERVED PROTEIN"/>
    <property type="match status" value="1"/>
</dbReference>
<dbReference type="InterPro" id="IPR011251">
    <property type="entry name" value="Luciferase-like_dom"/>
</dbReference>
<evidence type="ECO:0000313" key="3">
    <source>
        <dbReference type="Proteomes" id="UP000245639"/>
    </source>
</evidence>
<dbReference type="Proteomes" id="UP000245639">
    <property type="component" value="Unassembled WGS sequence"/>
</dbReference>
<comment type="caution">
    <text evidence="2">The sequence shown here is derived from an EMBL/GenBank/DDBJ whole genome shotgun (WGS) entry which is preliminary data.</text>
</comment>
<dbReference type="InterPro" id="IPR036661">
    <property type="entry name" value="Luciferase-like_sf"/>
</dbReference>
<dbReference type="Pfam" id="PF00296">
    <property type="entry name" value="Bac_luciferase"/>
    <property type="match status" value="1"/>
</dbReference>
<accession>A0A2U1EDD8</accession>
<sequence length="273" mass="30015">MKYGVVLFATDETIAPAVLGPALEERGFESLFVPEHSHIPASREGPAPGGGDLPRHFHRTIDVFVTLAVVAATTSRLGLATGVALPAERDVIHTAKQVASLDLVSGGRAMFGVGVGWNREEARDHGIDPRERGKVLDEKLAAMVAIWTEELAEYHGEYVDFDPMYCWPKPVQAPHPPIYVGGGSDAALRRLRDHGDAWLPDTFDVETYRRVRSWLSDQGRAGVPFTAFGADPDALDPTGFDEVGVERVAFWVDPVAERDVLRRLDAIAERWLR</sequence>
<dbReference type="PANTHER" id="PTHR30011">
    <property type="entry name" value="ALKANESULFONATE MONOOXYGENASE-RELATED"/>
    <property type="match status" value="1"/>
</dbReference>
<gene>
    <name evidence="2" type="ORF">C8D89_12226</name>
</gene>
<dbReference type="Gene3D" id="3.20.20.30">
    <property type="entry name" value="Luciferase-like domain"/>
    <property type="match status" value="1"/>
</dbReference>
<dbReference type="InterPro" id="IPR051260">
    <property type="entry name" value="Diverse_substr_monoxygenases"/>
</dbReference>
<evidence type="ECO:0000313" key="2">
    <source>
        <dbReference type="EMBL" id="PVY97971.1"/>
    </source>
</evidence>
<keyword evidence="3" id="KW-1185">Reference proteome</keyword>
<dbReference type="GO" id="GO:0016705">
    <property type="term" value="F:oxidoreductase activity, acting on paired donors, with incorporation or reduction of molecular oxygen"/>
    <property type="evidence" value="ECO:0007669"/>
    <property type="project" value="InterPro"/>
</dbReference>
<protein>
    <submittedName>
        <fullName evidence="2">Putative F420-dependent oxidoreductase</fullName>
    </submittedName>
</protein>
<dbReference type="RefSeq" id="WP_116710937.1">
    <property type="nucleotide sequence ID" value="NZ_QEKW01000022.1"/>
</dbReference>
<dbReference type="SUPFAM" id="SSF51679">
    <property type="entry name" value="Bacterial luciferase-like"/>
    <property type="match status" value="1"/>
</dbReference>
<dbReference type="NCBIfam" id="TIGR03619">
    <property type="entry name" value="F420_Rv2161c"/>
    <property type="match status" value="1"/>
</dbReference>
<reference evidence="2 3" key="1">
    <citation type="submission" date="2018-04" db="EMBL/GenBank/DDBJ databases">
        <title>Genomic Encyclopedia of Type Strains, Phase IV (KMG-IV): sequencing the most valuable type-strain genomes for metagenomic binning, comparative biology and taxonomic classification.</title>
        <authorList>
            <person name="Goeker M."/>
        </authorList>
    </citation>
    <scope>NUCLEOTIDE SEQUENCE [LARGE SCALE GENOMIC DNA]</scope>
    <source>
        <strain evidence="2 3">DSM 45771</strain>
    </source>
</reference>
<organism evidence="2 3">
    <name type="scientific">Actinomycetospora cinnamomea</name>
    <dbReference type="NCBI Taxonomy" id="663609"/>
    <lineage>
        <taxon>Bacteria</taxon>
        <taxon>Bacillati</taxon>
        <taxon>Actinomycetota</taxon>
        <taxon>Actinomycetes</taxon>
        <taxon>Pseudonocardiales</taxon>
        <taxon>Pseudonocardiaceae</taxon>
        <taxon>Actinomycetospora</taxon>
    </lineage>
</organism>